<evidence type="ECO:0000256" key="5">
    <source>
        <dbReference type="ARBA" id="ARBA00023012"/>
    </source>
</evidence>
<keyword evidence="7" id="KW-0472">Membrane</keyword>
<evidence type="ECO:0000313" key="11">
    <source>
        <dbReference type="EMBL" id="KAB2335161.1"/>
    </source>
</evidence>
<evidence type="ECO:0000259" key="10">
    <source>
        <dbReference type="Pfam" id="PF23540"/>
    </source>
</evidence>
<dbReference type="SUPFAM" id="SSF55874">
    <property type="entry name" value="ATPase domain of HSP90 chaperone/DNA topoisomerase II/histidine kinase"/>
    <property type="match status" value="1"/>
</dbReference>
<dbReference type="Pfam" id="PF07730">
    <property type="entry name" value="HisKA_3"/>
    <property type="match status" value="1"/>
</dbReference>
<keyword evidence="3" id="KW-0808">Transferase</keyword>
<evidence type="ECO:0000259" key="8">
    <source>
        <dbReference type="Pfam" id="PF02518"/>
    </source>
</evidence>
<evidence type="ECO:0000256" key="7">
    <source>
        <dbReference type="SAM" id="Phobius"/>
    </source>
</evidence>
<proteinExistence type="predicted"/>
<protein>
    <recommendedName>
        <fullName evidence="2">histidine kinase</fullName>
        <ecNumber evidence="2">2.7.13.3</ecNumber>
    </recommendedName>
</protein>
<keyword evidence="7" id="KW-0812">Transmembrane</keyword>
<name>A0A7V7RPG0_9BACI</name>
<dbReference type="InterPro" id="IPR003594">
    <property type="entry name" value="HATPase_dom"/>
</dbReference>
<dbReference type="Gene3D" id="3.30.565.10">
    <property type="entry name" value="Histidine kinase-like ATPase, C-terminal domain"/>
    <property type="match status" value="1"/>
</dbReference>
<evidence type="ECO:0000256" key="1">
    <source>
        <dbReference type="ARBA" id="ARBA00000085"/>
    </source>
</evidence>
<dbReference type="Gene3D" id="1.20.5.1930">
    <property type="match status" value="1"/>
</dbReference>
<dbReference type="CDD" id="cd16917">
    <property type="entry name" value="HATPase_UhpB-NarQ-NarX-like"/>
    <property type="match status" value="1"/>
</dbReference>
<dbReference type="Proteomes" id="UP000441354">
    <property type="component" value="Unassembled WGS sequence"/>
</dbReference>
<keyword evidence="7" id="KW-1133">Transmembrane helix</keyword>
<feature type="transmembrane region" description="Helical" evidence="7">
    <location>
        <begin position="15"/>
        <end position="33"/>
    </location>
</feature>
<feature type="transmembrane region" description="Helical" evidence="7">
    <location>
        <begin position="109"/>
        <end position="130"/>
    </location>
</feature>
<accession>A0A7V7RPG0</accession>
<keyword evidence="4 11" id="KW-0418">Kinase</keyword>
<dbReference type="InterPro" id="IPR050482">
    <property type="entry name" value="Sensor_HK_TwoCompSys"/>
</dbReference>
<keyword evidence="5" id="KW-0902">Two-component regulatory system</keyword>
<evidence type="ECO:0000313" key="12">
    <source>
        <dbReference type="Proteomes" id="UP000441354"/>
    </source>
</evidence>
<comment type="catalytic activity">
    <reaction evidence="1">
        <text>ATP + protein L-histidine = ADP + protein N-phospho-L-histidine.</text>
        <dbReference type="EC" id="2.7.13.3"/>
    </reaction>
</comment>
<organism evidence="11 12">
    <name type="scientific">Bacillus mesophilum</name>
    <dbReference type="NCBI Taxonomy" id="1071718"/>
    <lineage>
        <taxon>Bacteria</taxon>
        <taxon>Bacillati</taxon>
        <taxon>Bacillota</taxon>
        <taxon>Bacilli</taxon>
        <taxon>Bacillales</taxon>
        <taxon>Bacillaceae</taxon>
        <taxon>Bacillus</taxon>
    </lineage>
</organism>
<dbReference type="InterPro" id="IPR011712">
    <property type="entry name" value="Sig_transdc_His_kin_sub3_dim/P"/>
</dbReference>
<feature type="transmembrane region" description="Helical" evidence="7">
    <location>
        <begin position="136"/>
        <end position="157"/>
    </location>
</feature>
<feature type="coiled-coil region" evidence="6">
    <location>
        <begin position="159"/>
        <end position="186"/>
    </location>
</feature>
<feature type="domain" description="Histidine kinase/HSP90-like ATPase" evidence="8">
    <location>
        <begin position="285"/>
        <end position="367"/>
    </location>
</feature>
<dbReference type="GO" id="GO:0016020">
    <property type="term" value="C:membrane"/>
    <property type="evidence" value="ECO:0007669"/>
    <property type="project" value="InterPro"/>
</dbReference>
<evidence type="ECO:0000256" key="3">
    <source>
        <dbReference type="ARBA" id="ARBA00022679"/>
    </source>
</evidence>
<dbReference type="InterPro" id="IPR056374">
    <property type="entry name" value="DesK/YvfT_N"/>
</dbReference>
<dbReference type="EC" id="2.7.13.3" evidence="2"/>
<sequence length="371" mass="42926">MLKKIREIEIFPKRYGYFPYVFLIYFIMPFYYISTEQGWKMFIGYLLLFIFFISYRKLYFLIEGHMFHQWIVGQLLIILILSVFYNLNFLFLGFFTAHFIAWFPEKRTFYYALGGLTITLLFPILLHLPYVLSNGYYILFMFIVIMIASPFGIRSMYRKLELEKKLEEANERIEVLVKKEERLRIARDLHDTLGHTLSLITLKAQLVGKLTDKDAQKARDEALEIAKTSRIALMQVRELVSEMRTKTLAEEIIEAEALLHAAGITYEVEERTDVNTIPIVLQSILSMCVREAVTNIVKHSQAKKCMLDIMKDDGALYLTIMDDGRGMIGKQTEGNGLKGMAERLSLIEGKLQVKNDKGTTVQIYVPVVSGG</sequence>
<dbReference type="OrthoDB" id="9797605at2"/>
<dbReference type="PANTHER" id="PTHR24421:SF63">
    <property type="entry name" value="SENSOR HISTIDINE KINASE DESK"/>
    <property type="match status" value="1"/>
</dbReference>
<dbReference type="Pfam" id="PF02518">
    <property type="entry name" value="HATPase_c"/>
    <property type="match status" value="1"/>
</dbReference>
<dbReference type="RefSeq" id="WP_151571844.1">
    <property type="nucleotide sequence ID" value="NZ_WBOT01000001.1"/>
</dbReference>
<evidence type="ECO:0000256" key="6">
    <source>
        <dbReference type="SAM" id="Coils"/>
    </source>
</evidence>
<dbReference type="GO" id="GO:0046983">
    <property type="term" value="F:protein dimerization activity"/>
    <property type="evidence" value="ECO:0007669"/>
    <property type="project" value="InterPro"/>
</dbReference>
<dbReference type="AlphaFoldDB" id="A0A7V7RPG0"/>
<reference evidence="11 12" key="1">
    <citation type="journal article" date="2014" name="Arch. Microbiol.">
        <title>Bacillus mesophilum sp. nov., strain IITR-54T, a novel 4-chlorobiphenyl dechlorinating bacterium.</title>
        <authorList>
            <person name="Manickam N."/>
            <person name="Singh N.K."/>
            <person name="Bajaj A."/>
            <person name="Kumar R.M."/>
            <person name="Kaur G."/>
            <person name="Kaur N."/>
            <person name="Bala M."/>
            <person name="Kumar A."/>
            <person name="Mayilraj S."/>
        </authorList>
    </citation>
    <scope>NUCLEOTIDE SEQUENCE [LARGE SCALE GENOMIC DNA]</scope>
    <source>
        <strain evidence="11 12">IITR-54</strain>
    </source>
</reference>
<dbReference type="GO" id="GO:0000155">
    <property type="term" value="F:phosphorelay sensor kinase activity"/>
    <property type="evidence" value="ECO:0007669"/>
    <property type="project" value="InterPro"/>
</dbReference>
<feature type="domain" description="Signal transduction histidine kinase subgroup 3 dimerisation and phosphoacceptor" evidence="9">
    <location>
        <begin position="181"/>
        <end position="247"/>
    </location>
</feature>
<feature type="domain" description="DesK/YvfT N-terminal" evidence="10">
    <location>
        <begin position="8"/>
        <end position="151"/>
    </location>
</feature>
<feature type="transmembrane region" description="Helical" evidence="7">
    <location>
        <begin position="42"/>
        <end position="62"/>
    </location>
</feature>
<keyword evidence="6" id="KW-0175">Coiled coil</keyword>
<gene>
    <name evidence="11" type="ORF">F7732_00915</name>
</gene>
<comment type="caution">
    <text evidence="11">The sequence shown here is derived from an EMBL/GenBank/DDBJ whole genome shotgun (WGS) entry which is preliminary data.</text>
</comment>
<dbReference type="Pfam" id="PF23540">
    <property type="entry name" value="DesK_N"/>
    <property type="match status" value="1"/>
</dbReference>
<evidence type="ECO:0000259" key="9">
    <source>
        <dbReference type="Pfam" id="PF07730"/>
    </source>
</evidence>
<evidence type="ECO:0000256" key="2">
    <source>
        <dbReference type="ARBA" id="ARBA00012438"/>
    </source>
</evidence>
<dbReference type="PANTHER" id="PTHR24421">
    <property type="entry name" value="NITRATE/NITRITE SENSOR PROTEIN NARX-RELATED"/>
    <property type="match status" value="1"/>
</dbReference>
<feature type="transmembrane region" description="Helical" evidence="7">
    <location>
        <begin position="74"/>
        <end position="97"/>
    </location>
</feature>
<dbReference type="EMBL" id="WBOT01000001">
    <property type="protein sequence ID" value="KAB2335161.1"/>
    <property type="molecule type" value="Genomic_DNA"/>
</dbReference>
<evidence type="ECO:0000256" key="4">
    <source>
        <dbReference type="ARBA" id="ARBA00022777"/>
    </source>
</evidence>
<keyword evidence="12" id="KW-1185">Reference proteome</keyword>
<dbReference type="InterPro" id="IPR036890">
    <property type="entry name" value="HATPase_C_sf"/>
</dbReference>